<feature type="transmembrane region" description="Helical" evidence="1">
    <location>
        <begin position="32"/>
        <end position="51"/>
    </location>
</feature>
<keyword evidence="1" id="KW-0812">Transmembrane</keyword>
<name>A0ABX4KEH2_NOSLI</name>
<sequence>MTKKSALLLAATFISLITGIRSIWGSEEMADRAFYIGLSIYELLVAGALFFPTTAKMDKLSIRLFLAGAVNFISDWLFFNPYEFGANEYVFFVLVLFNEIRLYRKEKKAEADKLAGRYK</sequence>
<comment type="caution">
    <text evidence="2">The sequence shown here is derived from an EMBL/GenBank/DDBJ whole genome shotgun (WGS) entry which is preliminary data.</text>
</comment>
<dbReference type="EMBL" id="LAHC01000146">
    <property type="protein sequence ID" value="PHJ88143.1"/>
    <property type="molecule type" value="Genomic_DNA"/>
</dbReference>
<dbReference type="RefSeq" id="WP_099072210.1">
    <property type="nucleotide sequence ID" value="NZ_LAHC01000146.1"/>
</dbReference>
<gene>
    <name evidence="2" type="ORF">VF04_33940</name>
</gene>
<evidence type="ECO:0000256" key="1">
    <source>
        <dbReference type="SAM" id="Phobius"/>
    </source>
</evidence>
<keyword evidence="1" id="KW-1133">Transmembrane helix</keyword>
<evidence type="ECO:0000313" key="2">
    <source>
        <dbReference type="EMBL" id="PHJ88143.1"/>
    </source>
</evidence>
<accession>A0ABX4KEH2</accession>
<proteinExistence type="predicted"/>
<keyword evidence="3" id="KW-1185">Reference proteome</keyword>
<dbReference type="Proteomes" id="UP000222523">
    <property type="component" value="Unassembled WGS sequence"/>
</dbReference>
<reference evidence="2 3" key="1">
    <citation type="submission" date="2015-02" db="EMBL/GenBank/DDBJ databases">
        <title>Nostoc linckia genome annotation.</title>
        <authorList>
            <person name="Zhou Z."/>
        </authorList>
    </citation>
    <scope>NUCLEOTIDE SEQUENCE [LARGE SCALE GENOMIC DNA]</scope>
    <source>
        <strain evidence="3">z7</strain>
    </source>
</reference>
<organism evidence="2 3">
    <name type="scientific">Nostoc linckia z7</name>
    <dbReference type="NCBI Taxonomy" id="1628745"/>
    <lineage>
        <taxon>Bacteria</taxon>
        <taxon>Bacillati</taxon>
        <taxon>Cyanobacteriota</taxon>
        <taxon>Cyanophyceae</taxon>
        <taxon>Nostocales</taxon>
        <taxon>Nostocaceae</taxon>
        <taxon>Nostoc</taxon>
    </lineage>
</organism>
<evidence type="ECO:0000313" key="3">
    <source>
        <dbReference type="Proteomes" id="UP000222523"/>
    </source>
</evidence>
<protein>
    <submittedName>
        <fullName evidence="2">Uncharacterized protein</fullName>
    </submittedName>
</protein>
<feature type="transmembrane region" description="Helical" evidence="1">
    <location>
        <begin position="60"/>
        <end position="79"/>
    </location>
</feature>
<keyword evidence="1" id="KW-0472">Membrane</keyword>
<feature type="transmembrane region" description="Helical" evidence="1">
    <location>
        <begin position="85"/>
        <end position="103"/>
    </location>
</feature>